<evidence type="ECO:0000313" key="3">
    <source>
        <dbReference type="EMBL" id="KAK6743366.1"/>
    </source>
</evidence>
<dbReference type="Pfam" id="PF24628">
    <property type="entry name" value="DUF7627"/>
    <property type="match status" value="1"/>
</dbReference>
<evidence type="ECO:0000259" key="2">
    <source>
        <dbReference type="Pfam" id="PF24628"/>
    </source>
</evidence>
<feature type="region of interest" description="Disordered" evidence="1">
    <location>
        <begin position="1"/>
        <end position="68"/>
    </location>
</feature>
<evidence type="ECO:0000313" key="4">
    <source>
        <dbReference type="Proteomes" id="UP001303046"/>
    </source>
</evidence>
<gene>
    <name evidence="3" type="primary">Necator_chrIII.g11320</name>
    <name evidence="3" type="ORF">RB195_010555</name>
</gene>
<feature type="region of interest" description="Disordered" evidence="1">
    <location>
        <begin position="405"/>
        <end position="424"/>
    </location>
</feature>
<sequence length="446" mass="50081">MARIRDSSRDATQQPTKIGHDTPPRALSQPTNTPQTANKYVCLDVSPRKKGGQATELQRERQKKVEGPVEELNDLDSIITQITDLRIRADRSALQIKRNISACSFLVRMGEDEWTEMCKSLTTAALTDGETDFVVDLFIPLMEYDIFCEVMCTELMALCSAFVMDGPNGIGNIPSFIGAILCANWPRHISKAIDTINPILYTAVSVVKGWLLVLEEDNEAAAKATCLSGTKVEDETVPTSSDPGREDAEIVNRCAHSICLLCESAQRSLWMKWPELCDEIYCVIKPCITHNQIITGDVKSGLLHTLISLNAWTRTKAVTLKNSQTQTISSHLCHNSLARLHSRRSILLSSCSTTLEEVTSWEAHETVEIVEENTKDKWIHFYRSLEKIEKRREYRRQECLQSTTSECAPSQRGEAVPLSSDLRNKQKLDQMLSMNERMSETELAEG</sequence>
<organism evidence="3 4">
    <name type="scientific">Necator americanus</name>
    <name type="common">Human hookworm</name>
    <dbReference type="NCBI Taxonomy" id="51031"/>
    <lineage>
        <taxon>Eukaryota</taxon>
        <taxon>Metazoa</taxon>
        <taxon>Ecdysozoa</taxon>
        <taxon>Nematoda</taxon>
        <taxon>Chromadorea</taxon>
        <taxon>Rhabditida</taxon>
        <taxon>Rhabditina</taxon>
        <taxon>Rhabditomorpha</taxon>
        <taxon>Strongyloidea</taxon>
        <taxon>Ancylostomatidae</taxon>
        <taxon>Bunostominae</taxon>
        <taxon>Necator</taxon>
    </lineage>
</organism>
<proteinExistence type="predicted"/>
<dbReference type="InterPro" id="IPR056044">
    <property type="entry name" value="DUF7627"/>
</dbReference>
<comment type="caution">
    <text evidence="3">The sequence shown here is derived from an EMBL/GenBank/DDBJ whole genome shotgun (WGS) entry which is preliminary data.</text>
</comment>
<dbReference type="EMBL" id="JAVFWL010000003">
    <property type="protein sequence ID" value="KAK6743366.1"/>
    <property type="molecule type" value="Genomic_DNA"/>
</dbReference>
<dbReference type="Proteomes" id="UP001303046">
    <property type="component" value="Unassembled WGS sequence"/>
</dbReference>
<reference evidence="3 4" key="1">
    <citation type="submission" date="2023-08" db="EMBL/GenBank/DDBJ databases">
        <title>A Necator americanus chromosomal reference genome.</title>
        <authorList>
            <person name="Ilik V."/>
            <person name="Petrzelkova K.J."/>
            <person name="Pardy F."/>
            <person name="Fuh T."/>
            <person name="Niatou-Singa F.S."/>
            <person name="Gouil Q."/>
            <person name="Baker L."/>
            <person name="Ritchie M.E."/>
            <person name="Jex A.R."/>
            <person name="Gazzola D."/>
            <person name="Li H."/>
            <person name="Toshio Fujiwara R."/>
            <person name="Zhan B."/>
            <person name="Aroian R.V."/>
            <person name="Pafco B."/>
            <person name="Schwarz E.M."/>
        </authorList>
    </citation>
    <scope>NUCLEOTIDE SEQUENCE [LARGE SCALE GENOMIC DNA]</scope>
    <source>
        <strain evidence="3 4">Aroian</strain>
        <tissue evidence="3">Whole animal</tissue>
    </source>
</reference>
<keyword evidence="4" id="KW-1185">Reference proteome</keyword>
<feature type="compositionally biased region" description="Polar residues" evidence="1">
    <location>
        <begin position="28"/>
        <end position="38"/>
    </location>
</feature>
<protein>
    <recommendedName>
        <fullName evidence="2">DUF7627 domain-containing protein</fullName>
    </recommendedName>
</protein>
<feature type="domain" description="DUF7627" evidence="2">
    <location>
        <begin position="78"/>
        <end position="319"/>
    </location>
</feature>
<evidence type="ECO:0000256" key="1">
    <source>
        <dbReference type="SAM" id="MobiDB-lite"/>
    </source>
</evidence>
<accession>A0ABR1D1S5</accession>
<name>A0ABR1D1S5_NECAM</name>
<feature type="compositionally biased region" description="Basic and acidic residues" evidence="1">
    <location>
        <begin position="57"/>
        <end position="67"/>
    </location>
</feature>